<accession>X1NAZ1</accession>
<proteinExistence type="predicted"/>
<reference evidence="1" key="1">
    <citation type="journal article" date="2014" name="Front. Microbiol.">
        <title>High frequency of phylogenetically diverse reductive dehalogenase-homologous genes in deep subseafloor sedimentary metagenomes.</title>
        <authorList>
            <person name="Kawai M."/>
            <person name="Futagami T."/>
            <person name="Toyoda A."/>
            <person name="Takaki Y."/>
            <person name="Nishi S."/>
            <person name="Hori S."/>
            <person name="Arai W."/>
            <person name="Tsubouchi T."/>
            <person name="Morono Y."/>
            <person name="Uchiyama I."/>
            <person name="Ito T."/>
            <person name="Fujiyama A."/>
            <person name="Inagaki F."/>
            <person name="Takami H."/>
        </authorList>
    </citation>
    <scope>NUCLEOTIDE SEQUENCE</scope>
    <source>
        <strain evidence="1">Expedition CK06-06</strain>
    </source>
</reference>
<comment type="caution">
    <text evidence="1">The sequence shown here is derived from an EMBL/GenBank/DDBJ whole genome shotgun (WGS) entry which is preliminary data.</text>
</comment>
<dbReference type="EMBL" id="BARV01013901">
    <property type="protein sequence ID" value="GAI27361.1"/>
    <property type="molecule type" value="Genomic_DNA"/>
</dbReference>
<evidence type="ECO:0000313" key="1">
    <source>
        <dbReference type="EMBL" id="GAI27361.1"/>
    </source>
</evidence>
<dbReference type="AlphaFoldDB" id="X1NAZ1"/>
<feature type="non-terminal residue" evidence="1">
    <location>
        <position position="1"/>
    </location>
</feature>
<name>X1NAZ1_9ZZZZ</name>
<protein>
    <submittedName>
        <fullName evidence="1">Uncharacterized protein</fullName>
    </submittedName>
</protein>
<sequence>FDPMPSILRLDTELQSKILTTDNRYPALNNFRMFLSLSERLFRTEYNFFLAPHTTKVIWGANRVIYFFTHPSLVLSLYYDIELKDYIVGELTGGAAFPTTTMITKNRIFI</sequence>
<gene>
    <name evidence="1" type="ORF">S06H3_24740</name>
</gene>
<feature type="non-terminal residue" evidence="1">
    <location>
        <position position="110"/>
    </location>
</feature>
<organism evidence="1">
    <name type="scientific">marine sediment metagenome</name>
    <dbReference type="NCBI Taxonomy" id="412755"/>
    <lineage>
        <taxon>unclassified sequences</taxon>
        <taxon>metagenomes</taxon>
        <taxon>ecological metagenomes</taxon>
    </lineage>
</organism>